<proteinExistence type="predicted"/>
<reference evidence="3 4" key="1">
    <citation type="submission" date="2014-04" db="EMBL/GenBank/DDBJ databases">
        <authorList>
            <consortium name="DOE Joint Genome Institute"/>
            <person name="Kuo A."/>
            <person name="Girlanda M."/>
            <person name="Perotto S."/>
            <person name="Kohler A."/>
            <person name="Nagy L.G."/>
            <person name="Floudas D."/>
            <person name="Copeland A."/>
            <person name="Barry K.W."/>
            <person name="Cichocki N."/>
            <person name="Veneault-Fourrey C."/>
            <person name="LaButti K."/>
            <person name="Lindquist E.A."/>
            <person name="Lipzen A."/>
            <person name="Lundell T."/>
            <person name="Morin E."/>
            <person name="Murat C."/>
            <person name="Sun H."/>
            <person name="Tunlid A."/>
            <person name="Henrissat B."/>
            <person name="Grigoriev I.V."/>
            <person name="Hibbett D.S."/>
            <person name="Martin F."/>
            <person name="Nordberg H.P."/>
            <person name="Cantor M.N."/>
            <person name="Hua S.X."/>
        </authorList>
    </citation>
    <scope>NUCLEOTIDE SEQUENCE [LARGE SCALE GENOMIC DNA]</scope>
    <source>
        <strain evidence="3 4">MUT 4182</strain>
    </source>
</reference>
<dbReference type="AlphaFoldDB" id="A0A0C3KEJ5"/>
<dbReference type="GO" id="GO:0005524">
    <property type="term" value="F:ATP binding"/>
    <property type="evidence" value="ECO:0007669"/>
    <property type="project" value="UniProtKB-KW"/>
</dbReference>
<keyword evidence="4" id="KW-1185">Reference proteome</keyword>
<protein>
    <submittedName>
        <fullName evidence="3">Uncharacterized protein</fullName>
    </submittedName>
</protein>
<dbReference type="InterPro" id="IPR013126">
    <property type="entry name" value="Hsp_70_fam"/>
</dbReference>
<sequence>MPVSRQDGIGVEVQIKEFLPSSFPVQLHQTPQNLSHISSLTSLTTLGHGRLCSIVQGFYSHSTTVLHLVPRLASAALSVATVKGDAPDFAICCGPSILTSTSTKSQSLPPLSRGTRWHSYPGSVVTVSVSNSLDALSTNIFKAIKGSAIHPRLTLLPLNHAGSLFWTLPQSGDIVDEGHDASVQKQKIEGSKFEVLGNDLSRKTLEPVEQGIKDTGARKEGIDDVLSLLKDFFNGKERSKTVAWGTALPGGILSGEKDTDEIPLFVDGCPLTLGIENPDGVFIKIIPCKTVFDIGANGMLKVSTVEKGTSKPEPNQITNSKVYLTFLFQS</sequence>
<name>A0A0C3KEJ5_9AGAM</name>
<keyword evidence="1" id="KW-0547">Nucleotide-binding</keyword>
<dbReference type="Pfam" id="PF00012">
    <property type="entry name" value="HSP70"/>
    <property type="match status" value="1"/>
</dbReference>
<accession>A0A0C3KEJ5</accession>
<evidence type="ECO:0000256" key="1">
    <source>
        <dbReference type="ARBA" id="ARBA00022741"/>
    </source>
</evidence>
<dbReference type="GO" id="GO:0140662">
    <property type="term" value="F:ATP-dependent protein folding chaperone"/>
    <property type="evidence" value="ECO:0007669"/>
    <property type="project" value="InterPro"/>
</dbReference>
<evidence type="ECO:0000313" key="3">
    <source>
        <dbReference type="EMBL" id="KIO19848.1"/>
    </source>
</evidence>
<dbReference type="SUPFAM" id="SSF100920">
    <property type="entry name" value="Heat shock protein 70kD (HSP70), peptide-binding domain"/>
    <property type="match status" value="1"/>
</dbReference>
<dbReference type="Gene3D" id="3.30.420.40">
    <property type="match status" value="1"/>
</dbReference>
<dbReference type="HOGENOM" id="CLU_842484_0_0_1"/>
<keyword evidence="2" id="KW-0067">ATP-binding</keyword>
<dbReference type="PANTHER" id="PTHR19375">
    <property type="entry name" value="HEAT SHOCK PROTEIN 70KDA"/>
    <property type="match status" value="1"/>
</dbReference>
<evidence type="ECO:0000256" key="2">
    <source>
        <dbReference type="ARBA" id="ARBA00022840"/>
    </source>
</evidence>
<dbReference type="STRING" id="1051891.A0A0C3KEJ5"/>
<dbReference type="PRINTS" id="PR00301">
    <property type="entry name" value="HEATSHOCK70"/>
</dbReference>
<dbReference type="OrthoDB" id="3263295at2759"/>
<dbReference type="InterPro" id="IPR029047">
    <property type="entry name" value="HSP70_peptide-bd_sf"/>
</dbReference>
<dbReference type="EMBL" id="KN823200">
    <property type="protein sequence ID" value="KIO19848.1"/>
    <property type="molecule type" value="Genomic_DNA"/>
</dbReference>
<gene>
    <name evidence="3" type="ORF">M407DRAFT_30504</name>
</gene>
<organism evidence="3 4">
    <name type="scientific">Tulasnella calospora MUT 4182</name>
    <dbReference type="NCBI Taxonomy" id="1051891"/>
    <lineage>
        <taxon>Eukaryota</taxon>
        <taxon>Fungi</taxon>
        <taxon>Dikarya</taxon>
        <taxon>Basidiomycota</taxon>
        <taxon>Agaricomycotina</taxon>
        <taxon>Agaricomycetes</taxon>
        <taxon>Cantharellales</taxon>
        <taxon>Tulasnellaceae</taxon>
        <taxon>Tulasnella</taxon>
    </lineage>
</organism>
<dbReference type="Proteomes" id="UP000054248">
    <property type="component" value="Unassembled WGS sequence"/>
</dbReference>
<evidence type="ECO:0000313" key="4">
    <source>
        <dbReference type="Proteomes" id="UP000054248"/>
    </source>
</evidence>
<reference evidence="4" key="2">
    <citation type="submission" date="2015-01" db="EMBL/GenBank/DDBJ databases">
        <title>Evolutionary Origins and Diversification of the Mycorrhizal Mutualists.</title>
        <authorList>
            <consortium name="DOE Joint Genome Institute"/>
            <consortium name="Mycorrhizal Genomics Consortium"/>
            <person name="Kohler A."/>
            <person name="Kuo A."/>
            <person name="Nagy L.G."/>
            <person name="Floudas D."/>
            <person name="Copeland A."/>
            <person name="Barry K.W."/>
            <person name="Cichocki N."/>
            <person name="Veneault-Fourrey C."/>
            <person name="LaButti K."/>
            <person name="Lindquist E.A."/>
            <person name="Lipzen A."/>
            <person name="Lundell T."/>
            <person name="Morin E."/>
            <person name="Murat C."/>
            <person name="Riley R."/>
            <person name="Ohm R."/>
            <person name="Sun H."/>
            <person name="Tunlid A."/>
            <person name="Henrissat B."/>
            <person name="Grigoriev I.V."/>
            <person name="Hibbett D.S."/>
            <person name="Martin F."/>
        </authorList>
    </citation>
    <scope>NUCLEOTIDE SEQUENCE [LARGE SCALE GENOMIC DNA]</scope>
    <source>
        <strain evidence="4">MUT 4182</strain>
    </source>
</reference>